<dbReference type="PaxDb" id="121845-A0A3Q0J7I2"/>
<dbReference type="PANTHER" id="PTHR23349">
    <property type="entry name" value="BASIC HELIX-LOOP-HELIX TRANSCRIPTION FACTOR, TWIST"/>
    <property type="match status" value="1"/>
</dbReference>
<feature type="region of interest" description="Disordered" evidence="6">
    <location>
        <begin position="191"/>
        <end position="228"/>
    </location>
</feature>
<dbReference type="InterPro" id="IPR036638">
    <property type="entry name" value="HLH_DNA-bd_sf"/>
</dbReference>
<evidence type="ECO:0000313" key="8">
    <source>
        <dbReference type="Proteomes" id="UP000079169"/>
    </source>
</evidence>
<keyword evidence="2" id="KW-0805">Transcription regulation</keyword>
<dbReference type="Proteomes" id="UP000079169">
    <property type="component" value="Unplaced"/>
</dbReference>
<dbReference type="GO" id="GO:0046983">
    <property type="term" value="F:protein dimerization activity"/>
    <property type="evidence" value="ECO:0007669"/>
    <property type="project" value="InterPro"/>
</dbReference>
<evidence type="ECO:0000259" key="7">
    <source>
        <dbReference type="PROSITE" id="PS50888"/>
    </source>
</evidence>
<dbReference type="RefSeq" id="XP_026684411.1">
    <property type="nucleotide sequence ID" value="XM_026828610.1"/>
</dbReference>
<dbReference type="AlphaFoldDB" id="A0A3Q0J7I2"/>
<evidence type="ECO:0000256" key="3">
    <source>
        <dbReference type="ARBA" id="ARBA00023125"/>
    </source>
</evidence>
<evidence type="ECO:0000256" key="2">
    <source>
        <dbReference type="ARBA" id="ARBA00023015"/>
    </source>
</evidence>
<dbReference type="InterPro" id="IPR050283">
    <property type="entry name" value="E-box_TF_Regulators"/>
</dbReference>
<dbReference type="Pfam" id="PF00010">
    <property type="entry name" value="HLH"/>
    <property type="match status" value="1"/>
</dbReference>
<evidence type="ECO:0000256" key="1">
    <source>
        <dbReference type="ARBA" id="ARBA00004123"/>
    </source>
</evidence>
<dbReference type="PANTHER" id="PTHR23349:SF68">
    <property type="entry name" value="FI14601P"/>
    <property type="match status" value="1"/>
</dbReference>
<evidence type="ECO:0000313" key="9">
    <source>
        <dbReference type="RefSeq" id="XP_026684411.1"/>
    </source>
</evidence>
<protein>
    <submittedName>
        <fullName evidence="9">Uncharacterized protein LOC103516121</fullName>
    </submittedName>
</protein>
<keyword evidence="3" id="KW-0238">DNA-binding</keyword>
<sequence>MSYNSGYHPPPLYTAGPPEDKHGATLSNITTGATDCTYWSEDMQSPDPRYVTRSMSSLLDTLDSNSTMLRPFKYSCGGQLSLGQVLQTVTYIPAKVVVFVSNVYNVFPDLPIIRVVKRRNTANKKERRRTQSINNAFSDLRECIPNVPSDTKLSKIKTLRLATSYISYLMKILETDDIISIDDFKADLSNHSSHRKNKSQYDSPSEISSNQSSQYVMDPSCQQYTSPG</sequence>
<evidence type="ECO:0000256" key="4">
    <source>
        <dbReference type="ARBA" id="ARBA00023163"/>
    </source>
</evidence>
<keyword evidence="4" id="KW-0804">Transcription</keyword>
<reference evidence="9" key="1">
    <citation type="submission" date="2025-08" db="UniProtKB">
        <authorList>
            <consortium name="RefSeq"/>
        </authorList>
    </citation>
    <scope>IDENTIFICATION</scope>
</reference>
<feature type="compositionally biased region" description="Low complexity" evidence="6">
    <location>
        <begin position="203"/>
        <end position="213"/>
    </location>
</feature>
<accession>A0A3Q0J7I2</accession>
<dbReference type="PROSITE" id="PS50888">
    <property type="entry name" value="BHLH"/>
    <property type="match status" value="1"/>
</dbReference>
<dbReference type="GO" id="GO:0000981">
    <property type="term" value="F:DNA-binding transcription factor activity, RNA polymerase II-specific"/>
    <property type="evidence" value="ECO:0007669"/>
    <property type="project" value="TreeGrafter"/>
</dbReference>
<gene>
    <name evidence="9" type="primary">LOC103516121</name>
</gene>
<evidence type="ECO:0000256" key="6">
    <source>
        <dbReference type="SAM" id="MobiDB-lite"/>
    </source>
</evidence>
<evidence type="ECO:0000256" key="5">
    <source>
        <dbReference type="ARBA" id="ARBA00023242"/>
    </source>
</evidence>
<dbReference type="InterPro" id="IPR011598">
    <property type="entry name" value="bHLH_dom"/>
</dbReference>
<dbReference type="CDD" id="cd11466">
    <property type="entry name" value="bHLH_TS_HAND"/>
    <property type="match status" value="1"/>
</dbReference>
<dbReference type="KEGG" id="dci:103516121"/>
<comment type="subcellular location">
    <subcellularLocation>
        <location evidence="1">Nucleus</location>
    </subcellularLocation>
</comment>
<dbReference type="GeneID" id="103516121"/>
<organism evidence="8 9">
    <name type="scientific">Diaphorina citri</name>
    <name type="common">Asian citrus psyllid</name>
    <dbReference type="NCBI Taxonomy" id="121845"/>
    <lineage>
        <taxon>Eukaryota</taxon>
        <taxon>Metazoa</taxon>
        <taxon>Ecdysozoa</taxon>
        <taxon>Arthropoda</taxon>
        <taxon>Hexapoda</taxon>
        <taxon>Insecta</taxon>
        <taxon>Pterygota</taxon>
        <taxon>Neoptera</taxon>
        <taxon>Paraneoptera</taxon>
        <taxon>Hemiptera</taxon>
        <taxon>Sternorrhyncha</taxon>
        <taxon>Psylloidea</taxon>
        <taxon>Psyllidae</taxon>
        <taxon>Diaphorininae</taxon>
        <taxon>Diaphorina</taxon>
    </lineage>
</organism>
<dbReference type="GO" id="GO:0000977">
    <property type="term" value="F:RNA polymerase II transcription regulatory region sequence-specific DNA binding"/>
    <property type="evidence" value="ECO:0007669"/>
    <property type="project" value="TreeGrafter"/>
</dbReference>
<dbReference type="GO" id="GO:0005634">
    <property type="term" value="C:nucleus"/>
    <property type="evidence" value="ECO:0007669"/>
    <property type="project" value="UniProtKB-SubCell"/>
</dbReference>
<dbReference type="SUPFAM" id="SSF47459">
    <property type="entry name" value="HLH, helix-loop-helix DNA-binding domain"/>
    <property type="match status" value="1"/>
</dbReference>
<dbReference type="SMART" id="SM00353">
    <property type="entry name" value="HLH"/>
    <property type="match status" value="1"/>
</dbReference>
<name>A0A3Q0J7I2_DIACI</name>
<keyword evidence="8" id="KW-1185">Reference proteome</keyword>
<keyword evidence="5" id="KW-0539">Nucleus</keyword>
<feature type="domain" description="BHLH" evidence="7">
    <location>
        <begin position="117"/>
        <end position="169"/>
    </location>
</feature>
<dbReference type="STRING" id="121845.A0A3Q0J7I2"/>
<dbReference type="GO" id="GO:0032502">
    <property type="term" value="P:developmental process"/>
    <property type="evidence" value="ECO:0007669"/>
    <property type="project" value="TreeGrafter"/>
</dbReference>
<dbReference type="Gene3D" id="4.10.280.10">
    <property type="entry name" value="Helix-loop-helix DNA-binding domain"/>
    <property type="match status" value="1"/>
</dbReference>
<proteinExistence type="predicted"/>
<dbReference type="FunFam" id="4.10.280.10:FF:000010">
    <property type="entry name" value="Scleraxis bHLH transcription factor"/>
    <property type="match status" value="1"/>
</dbReference>
<feature type="region of interest" description="Disordered" evidence="6">
    <location>
        <begin position="1"/>
        <end position="23"/>
    </location>
</feature>